<feature type="transmembrane region" description="Helical" evidence="1">
    <location>
        <begin position="185"/>
        <end position="205"/>
    </location>
</feature>
<reference evidence="2" key="1">
    <citation type="submission" date="2012-11" db="EMBL/GenBank/DDBJ databases">
        <authorList>
            <person name="Lucero-Rivera Y.E."/>
            <person name="Tovar-Ramirez D."/>
        </authorList>
    </citation>
    <scope>NUCLEOTIDE SEQUENCE</scope>
    <source>
        <tissue evidence="2">Salivary gland</tissue>
    </source>
</reference>
<keyword evidence="1" id="KW-0812">Transmembrane</keyword>
<evidence type="ECO:0000256" key="1">
    <source>
        <dbReference type="SAM" id="Phobius"/>
    </source>
</evidence>
<dbReference type="EMBL" id="GACK01008059">
    <property type="protein sequence ID" value="JAA56975.1"/>
    <property type="molecule type" value="mRNA"/>
</dbReference>
<reference evidence="2" key="2">
    <citation type="journal article" date="2015" name="J. Proteomics">
        <title>Sexual differences in the sialomes of the zebra tick, Rhipicephalus pulchellus.</title>
        <authorList>
            <person name="Tan A.W."/>
            <person name="Francischetti I.M."/>
            <person name="Slovak M."/>
            <person name="Kini R.M."/>
            <person name="Ribeiro J.M."/>
        </authorList>
    </citation>
    <scope>NUCLEOTIDE SEQUENCE</scope>
    <source>
        <tissue evidence="2">Salivary gland</tissue>
    </source>
</reference>
<proteinExistence type="evidence at transcript level"/>
<keyword evidence="1" id="KW-0472">Membrane</keyword>
<accession>L7LYV3</accession>
<keyword evidence="1" id="KW-1133">Transmembrane helix</keyword>
<dbReference type="AlphaFoldDB" id="L7LYV3"/>
<name>L7LYV3_RHIPC</name>
<sequence length="207" mass="24738">MFLLIIPFLTLTMTRPHFLYFHLSHFYRRIFRLCLLISFFISSFIIFLIFFNSLYLYFSLLVIFLDYSLFRFSYRCLLLFFPAFSTFYFLCQSLFLAFSRSHAHSIFLIPYPFFLNYSFFLFHTVCLRPSFFSCCLTVTHYFSLLLDLSISFLQHSRCALYPTHTHACTHAHSLSDFLIFLDHPLSPVFLFFSVSCSLVFFVLVLSF</sequence>
<evidence type="ECO:0000313" key="2">
    <source>
        <dbReference type="EMBL" id="JAA56975.1"/>
    </source>
</evidence>
<organism evidence="2">
    <name type="scientific">Rhipicephalus pulchellus</name>
    <name type="common">Yellow backed tick</name>
    <name type="synonym">Dermacentor pulchellus</name>
    <dbReference type="NCBI Taxonomy" id="72859"/>
    <lineage>
        <taxon>Eukaryota</taxon>
        <taxon>Metazoa</taxon>
        <taxon>Ecdysozoa</taxon>
        <taxon>Arthropoda</taxon>
        <taxon>Chelicerata</taxon>
        <taxon>Arachnida</taxon>
        <taxon>Acari</taxon>
        <taxon>Parasitiformes</taxon>
        <taxon>Ixodida</taxon>
        <taxon>Ixodoidea</taxon>
        <taxon>Ixodidae</taxon>
        <taxon>Rhipicephalinae</taxon>
        <taxon>Rhipicephalus</taxon>
        <taxon>Rhipicephalus</taxon>
    </lineage>
</organism>
<protein>
    <submittedName>
        <fullName evidence="2">Uncharacterized protein</fullName>
    </submittedName>
</protein>
<feature type="transmembrane region" description="Helical" evidence="1">
    <location>
        <begin position="78"/>
        <end position="98"/>
    </location>
</feature>